<dbReference type="RefSeq" id="WP_194213960.1">
    <property type="nucleotide sequence ID" value="NZ_CP061205.1"/>
</dbReference>
<sequence length="119" mass="13695">MTHTYYHAKSSAKLFGGKAEDYLAIHEWFDATKESFCDFRHRALRHHAEGIFECERVFGVTIPNSAGKDVPVRYISEQHVMEDCGGRVPNLADWLERITPVPWMAHATKVGHRSRRAEQ</sequence>
<protein>
    <submittedName>
        <fullName evidence="2">DUF6915 family protein</fullName>
    </submittedName>
</protein>
<evidence type="ECO:0000259" key="1">
    <source>
        <dbReference type="Pfam" id="PF21866"/>
    </source>
</evidence>
<comment type="caution">
    <text evidence="2">The sequence shown here is derived from an EMBL/GenBank/DDBJ whole genome shotgun (WGS) entry which is preliminary data.</text>
</comment>
<feature type="domain" description="DUF6915" evidence="1">
    <location>
        <begin position="3"/>
        <end position="104"/>
    </location>
</feature>
<evidence type="ECO:0000313" key="3">
    <source>
        <dbReference type="Proteomes" id="UP001595444"/>
    </source>
</evidence>
<name>A0ABV7D697_9PROT</name>
<dbReference type="EMBL" id="JBHRSL010000010">
    <property type="protein sequence ID" value="MFC3052376.1"/>
    <property type="molecule type" value="Genomic_DNA"/>
</dbReference>
<gene>
    <name evidence="2" type="ORF">ACFOKA_10725</name>
</gene>
<dbReference type="Pfam" id="PF21866">
    <property type="entry name" value="DUF6915"/>
    <property type="match status" value="1"/>
</dbReference>
<keyword evidence="3" id="KW-1185">Reference proteome</keyword>
<dbReference type="InterPro" id="IPR054061">
    <property type="entry name" value="DUF6915"/>
</dbReference>
<proteinExistence type="predicted"/>
<accession>A0ABV7D697</accession>
<reference evidence="3" key="1">
    <citation type="journal article" date="2019" name="Int. J. Syst. Evol. Microbiol.">
        <title>The Global Catalogue of Microorganisms (GCM) 10K type strain sequencing project: providing services to taxonomists for standard genome sequencing and annotation.</title>
        <authorList>
            <consortium name="The Broad Institute Genomics Platform"/>
            <consortium name="The Broad Institute Genome Sequencing Center for Infectious Disease"/>
            <person name="Wu L."/>
            <person name="Ma J."/>
        </authorList>
    </citation>
    <scope>NUCLEOTIDE SEQUENCE [LARGE SCALE GENOMIC DNA]</scope>
    <source>
        <strain evidence="3">KCTC 62164</strain>
    </source>
</reference>
<dbReference type="Proteomes" id="UP001595444">
    <property type="component" value="Unassembled WGS sequence"/>
</dbReference>
<organism evidence="2 3">
    <name type="scientific">Kordiimonas pumila</name>
    <dbReference type="NCBI Taxonomy" id="2161677"/>
    <lineage>
        <taxon>Bacteria</taxon>
        <taxon>Pseudomonadati</taxon>
        <taxon>Pseudomonadota</taxon>
        <taxon>Alphaproteobacteria</taxon>
        <taxon>Kordiimonadales</taxon>
        <taxon>Kordiimonadaceae</taxon>
        <taxon>Kordiimonas</taxon>
    </lineage>
</organism>
<evidence type="ECO:0000313" key="2">
    <source>
        <dbReference type="EMBL" id="MFC3052376.1"/>
    </source>
</evidence>